<dbReference type="Proteomes" id="UP000682733">
    <property type="component" value="Unassembled WGS sequence"/>
</dbReference>
<evidence type="ECO:0000256" key="1">
    <source>
        <dbReference type="SAM" id="SignalP"/>
    </source>
</evidence>
<dbReference type="EMBL" id="CAJOBA010040507">
    <property type="protein sequence ID" value="CAF4095864.1"/>
    <property type="molecule type" value="Genomic_DNA"/>
</dbReference>
<keyword evidence="1" id="KW-0732">Signal</keyword>
<feature type="signal peptide" evidence="1">
    <location>
        <begin position="1"/>
        <end position="22"/>
    </location>
</feature>
<dbReference type="OrthoDB" id="9982313at2759"/>
<evidence type="ECO:0000313" key="5">
    <source>
        <dbReference type="EMBL" id="CAF4296183.1"/>
    </source>
</evidence>
<keyword evidence="6" id="KW-1185">Reference proteome</keyword>
<reference evidence="3" key="1">
    <citation type="submission" date="2021-02" db="EMBL/GenBank/DDBJ databases">
        <authorList>
            <person name="Nowell W R."/>
        </authorList>
    </citation>
    <scope>NUCLEOTIDE SEQUENCE</scope>
</reference>
<protein>
    <submittedName>
        <fullName evidence="3">Uncharacterized protein</fullName>
    </submittedName>
</protein>
<dbReference type="Proteomes" id="UP000681722">
    <property type="component" value="Unassembled WGS sequence"/>
</dbReference>
<dbReference type="EMBL" id="CAJNOQ010017648">
    <property type="protein sequence ID" value="CAF1403717.1"/>
    <property type="molecule type" value="Genomic_DNA"/>
</dbReference>
<comment type="caution">
    <text evidence="3">The sequence shown here is derived from an EMBL/GenBank/DDBJ whole genome shotgun (WGS) entry which is preliminary data.</text>
</comment>
<gene>
    <name evidence="3" type="ORF">GPM918_LOCUS33329</name>
    <name evidence="2" type="ORF">OVA965_LOCUS28096</name>
    <name evidence="5" type="ORF">SRO942_LOCUS34012</name>
    <name evidence="4" type="ORF">TMI583_LOCUS28846</name>
</gene>
<evidence type="ECO:0000313" key="4">
    <source>
        <dbReference type="EMBL" id="CAF4095864.1"/>
    </source>
</evidence>
<proteinExistence type="predicted"/>
<feature type="chain" id="PRO_5044132110" evidence="1">
    <location>
        <begin position="23"/>
        <end position="133"/>
    </location>
</feature>
<evidence type="ECO:0000313" key="3">
    <source>
        <dbReference type="EMBL" id="CAF1403717.1"/>
    </source>
</evidence>
<dbReference type="Proteomes" id="UP000663829">
    <property type="component" value="Unassembled WGS sequence"/>
</dbReference>
<sequence>MSSSSLLFLLLLFLLLTSTTTSLPPNWVGTYKIDDSCATDECCCFAEQAKITYFGPYNQLIITTGLAGRPCASQINSTTYTFSINMPQDKSGYQTTFVNLGTLNRFRLSEDSRYISGVNLQYPKCSGNGLRIQ</sequence>
<dbReference type="EMBL" id="CAJNOK010018937">
    <property type="protein sequence ID" value="CAF1291060.1"/>
    <property type="molecule type" value="Genomic_DNA"/>
</dbReference>
<name>A0A815LII0_9BILA</name>
<organism evidence="3 6">
    <name type="scientific">Didymodactylos carnosus</name>
    <dbReference type="NCBI Taxonomy" id="1234261"/>
    <lineage>
        <taxon>Eukaryota</taxon>
        <taxon>Metazoa</taxon>
        <taxon>Spiralia</taxon>
        <taxon>Gnathifera</taxon>
        <taxon>Rotifera</taxon>
        <taxon>Eurotatoria</taxon>
        <taxon>Bdelloidea</taxon>
        <taxon>Philodinida</taxon>
        <taxon>Philodinidae</taxon>
        <taxon>Didymodactylos</taxon>
    </lineage>
</organism>
<dbReference type="AlphaFoldDB" id="A0A815LII0"/>
<evidence type="ECO:0000313" key="6">
    <source>
        <dbReference type="Proteomes" id="UP000663829"/>
    </source>
</evidence>
<accession>A0A815LII0</accession>
<dbReference type="EMBL" id="CAJOBC010083069">
    <property type="protein sequence ID" value="CAF4296183.1"/>
    <property type="molecule type" value="Genomic_DNA"/>
</dbReference>
<evidence type="ECO:0000313" key="2">
    <source>
        <dbReference type="EMBL" id="CAF1291060.1"/>
    </source>
</evidence>
<dbReference type="Proteomes" id="UP000677228">
    <property type="component" value="Unassembled WGS sequence"/>
</dbReference>